<evidence type="ECO:0000256" key="9">
    <source>
        <dbReference type="ARBA" id="ARBA00023204"/>
    </source>
</evidence>
<keyword evidence="4" id="KW-0547">Nucleotide-binding</keyword>
<evidence type="ECO:0000313" key="14">
    <source>
        <dbReference type="EMBL" id="KAJ6244873.1"/>
    </source>
</evidence>
<keyword evidence="10" id="KW-0539">Nucleus</keyword>
<comment type="similarity">
    <text evidence="2">Belongs to the MCM family.</text>
</comment>
<evidence type="ECO:0000256" key="10">
    <source>
        <dbReference type="ARBA" id="ARBA00023242"/>
    </source>
</evidence>
<evidence type="ECO:0000256" key="6">
    <source>
        <dbReference type="ARBA" id="ARBA00022801"/>
    </source>
</evidence>
<keyword evidence="5" id="KW-0227">DNA damage</keyword>
<organism evidence="14 15">
    <name type="scientific">Anaeramoeba flamelloides</name>
    <dbReference type="NCBI Taxonomy" id="1746091"/>
    <lineage>
        <taxon>Eukaryota</taxon>
        <taxon>Metamonada</taxon>
        <taxon>Anaeramoebidae</taxon>
        <taxon>Anaeramoeba</taxon>
    </lineage>
</organism>
<dbReference type="Pfam" id="PF17207">
    <property type="entry name" value="MCM_OB"/>
    <property type="match status" value="1"/>
</dbReference>
<dbReference type="PROSITE" id="PS50051">
    <property type="entry name" value="MCM_2"/>
    <property type="match status" value="1"/>
</dbReference>
<evidence type="ECO:0000256" key="8">
    <source>
        <dbReference type="ARBA" id="ARBA00022840"/>
    </source>
</evidence>
<evidence type="ECO:0000256" key="4">
    <source>
        <dbReference type="ARBA" id="ARBA00022741"/>
    </source>
</evidence>
<reference evidence="14" key="1">
    <citation type="submission" date="2022-08" db="EMBL/GenBank/DDBJ databases">
        <title>Novel sulfate-reducing endosymbionts in the free-living metamonad Anaeramoeba.</title>
        <authorList>
            <person name="Jerlstrom-Hultqvist J."/>
            <person name="Cepicka I."/>
            <person name="Gallot-Lavallee L."/>
            <person name="Salas-Leiva D."/>
            <person name="Curtis B.A."/>
            <person name="Zahonova K."/>
            <person name="Pipaliya S."/>
            <person name="Dacks J."/>
            <person name="Roger A.J."/>
        </authorList>
    </citation>
    <scope>NUCLEOTIDE SEQUENCE</scope>
    <source>
        <strain evidence="14">Schooner1</strain>
    </source>
</reference>
<dbReference type="InterPro" id="IPR058768">
    <property type="entry name" value="MCM9_N"/>
</dbReference>
<name>A0ABQ8YK04_9EUKA</name>
<keyword evidence="12" id="KW-0812">Transmembrane</keyword>
<keyword evidence="8" id="KW-0067">ATP-binding</keyword>
<protein>
    <recommendedName>
        <fullName evidence="3">DNA helicase</fullName>
        <ecNumber evidence="3">3.6.4.12</ecNumber>
    </recommendedName>
</protein>
<keyword evidence="15" id="KW-1185">Reference proteome</keyword>
<dbReference type="Pfam" id="PF26066">
    <property type="entry name" value="MCM9_N"/>
    <property type="match status" value="1"/>
</dbReference>
<dbReference type="PANTHER" id="PTHR11630">
    <property type="entry name" value="DNA REPLICATION LICENSING FACTOR MCM FAMILY MEMBER"/>
    <property type="match status" value="1"/>
</dbReference>
<evidence type="ECO:0000256" key="2">
    <source>
        <dbReference type="ARBA" id="ARBA00008010"/>
    </source>
</evidence>
<dbReference type="GO" id="GO:0004386">
    <property type="term" value="F:helicase activity"/>
    <property type="evidence" value="ECO:0007669"/>
    <property type="project" value="UniProtKB-KW"/>
</dbReference>
<dbReference type="SUPFAM" id="SSF50249">
    <property type="entry name" value="Nucleic acid-binding proteins"/>
    <property type="match status" value="1"/>
</dbReference>
<dbReference type="InterPro" id="IPR027417">
    <property type="entry name" value="P-loop_NTPase"/>
</dbReference>
<dbReference type="InterPro" id="IPR033762">
    <property type="entry name" value="MCM_OB"/>
</dbReference>
<dbReference type="EMBL" id="JAOAOG010000158">
    <property type="protein sequence ID" value="KAJ6244873.1"/>
    <property type="molecule type" value="Genomic_DNA"/>
</dbReference>
<dbReference type="Pfam" id="PF00493">
    <property type="entry name" value="MCM"/>
    <property type="match status" value="1"/>
</dbReference>
<dbReference type="InterPro" id="IPR001208">
    <property type="entry name" value="MCM_dom"/>
</dbReference>
<proteinExistence type="inferred from homology"/>
<keyword evidence="6" id="KW-0378">Hydrolase</keyword>
<keyword evidence="7 14" id="KW-0347">Helicase</keyword>
<feature type="domain" description="MCM C-terminal AAA(+) ATPase" evidence="13">
    <location>
        <begin position="316"/>
        <end position="407"/>
    </location>
</feature>
<keyword evidence="12" id="KW-0472">Membrane</keyword>
<gene>
    <name evidence="14" type="ORF">M0813_20964</name>
</gene>
<evidence type="ECO:0000256" key="11">
    <source>
        <dbReference type="ARBA" id="ARBA00047995"/>
    </source>
</evidence>
<dbReference type="Proteomes" id="UP001150062">
    <property type="component" value="Unassembled WGS sequence"/>
</dbReference>
<evidence type="ECO:0000256" key="12">
    <source>
        <dbReference type="SAM" id="Phobius"/>
    </source>
</evidence>
<dbReference type="InterPro" id="IPR031327">
    <property type="entry name" value="MCM"/>
</dbReference>
<sequence>MENLISYDPDQSNVYTEQLAQFAITNSKTVLEQLFVLLRFDDKENNESTHYSIWINFLELLDFEQELSYLIIANSLEMLEHFNEGLVLAQKELVKMDQTGQEPGSYLIKYFVHARIECLPESQTVKRFSLPLSEDIGSFLSFSGTVIRTGAVKMLEVRRQYECAKCRYRFFVDRQLERYNQLEQILSCPSPQKSPCKCTKFNKTKEESVCKDYQEIKVQELFGKIGEGKMPRTMFVTLEDDLTDSSNVGDNVVVVGTILARWKMIMDSCKPDIDIFIKANSIRVKNTEILKTQVTEEMKAQFIKFWKHYSYSPLSGRNLILSSMLPQLYGLSTVKLALGLVLIGGVAYFDDNSGVKIRGEPHLLIVGDPGTGKSQILKYAANLCPRSVLTTGVGSTSAGLTVTAVKETGGEWGLEGKQAKHLFFL</sequence>
<accession>A0ABQ8YK04</accession>
<comment type="subcellular location">
    <subcellularLocation>
        <location evidence="1">Nucleus</location>
    </subcellularLocation>
</comment>
<dbReference type="EC" id="3.6.4.12" evidence="3"/>
<evidence type="ECO:0000256" key="5">
    <source>
        <dbReference type="ARBA" id="ARBA00022763"/>
    </source>
</evidence>
<dbReference type="SMART" id="SM00350">
    <property type="entry name" value="MCM"/>
    <property type="match status" value="1"/>
</dbReference>
<evidence type="ECO:0000313" key="15">
    <source>
        <dbReference type="Proteomes" id="UP001150062"/>
    </source>
</evidence>
<evidence type="ECO:0000256" key="1">
    <source>
        <dbReference type="ARBA" id="ARBA00004123"/>
    </source>
</evidence>
<evidence type="ECO:0000256" key="7">
    <source>
        <dbReference type="ARBA" id="ARBA00022806"/>
    </source>
</evidence>
<comment type="catalytic activity">
    <reaction evidence="11">
        <text>ATP + H2O = ADP + phosphate + H(+)</text>
        <dbReference type="Rhea" id="RHEA:13065"/>
        <dbReference type="ChEBI" id="CHEBI:15377"/>
        <dbReference type="ChEBI" id="CHEBI:15378"/>
        <dbReference type="ChEBI" id="CHEBI:30616"/>
        <dbReference type="ChEBI" id="CHEBI:43474"/>
        <dbReference type="ChEBI" id="CHEBI:456216"/>
        <dbReference type="EC" id="3.6.4.12"/>
    </reaction>
</comment>
<feature type="transmembrane region" description="Helical" evidence="12">
    <location>
        <begin position="328"/>
        <end position="349"/>
    </location>
</feature>
<keyword evidence="9" id="KW-0234">DNA repair</keyword>
<dbReference type="InterPro" id="IPR012340">
    <property type="entry name" value="NA-bd_OB-fold"/>
</dbReference>
<dbReference type="Gene3D" id="2.40.50.140">
    <property type="entry name" value="Nucleic acid-binding proteins"/>
    <property type="match status" value="1"/>
</dbReference>
<dbReference type="PANTHER" id="PTHR11630:SF48">
    <property type="entry name" value="DNA HELICASE MCM9"/>
    <property type="match status" value="1"/>
</dbReference>
<dbReference type="SUPFAM" id="SSF52540">
    <property type="entry name" value="P-loop containing nucleoside triphosphate hydrolases"/>
    <property type="match status" value="1"/>
</dbReference>
<keyword evidence="12" id="KW-1133">Transmembrane helix</keyword>
<dbReference type="Gene3D" id="3.40.50.300">
    <property type="entry name" value="P-loop containing nucleotide triphosphate hydrolases"/>
    <property type="match status" value="1"/>
</dbReference>
<dbReference type="Gene3D" id="2.20.28.10">
    <property type="match status" value="1"/>
</dbReference>
<evidence type="ECO:0000259" key="13">
    <source>
        <dbReference type="PROSITE" id="PS50051"/>
    </source>
</evidence>
<evidence type="ECO:0000256" key="3">
    <source>
        <dbReference type="ARBA" id="ARBA00012551"/>
    </source>
</evidence>
<comment type="caution">
    <text evidence="14">The sequence shown here is derived from an EMBL/GenBank/DDBJ whole genome shotgun (WGS) entry which is preliminary data.</text>
</comment>